<keyword evidence="2" id="KW-0812">Transmembrane</keyword>
<evidence type="ECO:0000313" key="3">
    <source>
        <dbReference type="EMBL" id="OGG96280.1"/>
    </source>
</evidence>
<dbReference type="Proteomes" id="UP000178449">
    <property type="component" value="Unassembled WGS sequence"/>
</dbReference>
<comment type="caution">
    <text evidence="3">The sequence shown here is derived from an EMBL/GenBank/DDBJ whole genome shotgun (WGS) entry which is preliminary data.</text>
</comment>
<dbReference type="AlphaFoldDB" id="A0A1F6GDU4"/>
<reference evidence="3 4" key="1">
    <citation type="journal article" date="2016" name="Nat. Commun.">
        <title>Thousands of microbial genomes shed light on interconnected biogeochemical processes in an aquifer system.</title>
        <authorList>
            <person name="Anantharaman K."/>
            <person name="Brown C.T."/>
            <person name="Hug L.A."/>
            <person name="Sharon I."/>
            <person name="Castelle C.J."/>
            <person name="Probst A.J."/>
            <person name="Thomas B.C."/>
            <person name="Singh A."/>
            <person name="Wilkins M.J."/>
            <person name="Karaoz U."/>
            <person name="Brodie E.L."/>
            <person name="Williams K.H."/>
            <person name="Hubbard S.S."/>
            <person name="Banfield J.F."/>
        </authorList>
    </citation>
    <scope>NUCLEOTIDE SEQUENCE [LARGE SCALE GENOMIC DNA]</scope>
</reference>
<organism evidence="3 4">
    <name type="scientific">Candidatus Lambdaproteobacteria bacterium RIFOXYD2_FULL_50_16</name>
    <dbReference type="NCBI Taxonomy" id="1817772"/>
    <lineage>
        <taxon>Bacteria</taxon>
        <taxon>Pseudomonadati</taxon>
        <taxon>Pseudomonadota</taxon>
        <taxon>Candidatus Lambdaproteobacteria</taxon>
    </lineage>
</organism>
<feature type="transmembrane region" description="Helical" evidence="2">
    <location>
        <begin position="136"/>
        <end position="153"/>
    </location>
</feature>
<evidence type="ECO:0000256" key="2">
    <source>
        <dbReference type="SAM" id="Phobius"/>
    </source>
</evidence>
<sequence>MQSEINPEQQSRVEHLPKNSRIGLRPKRKPLVEPETLEVILRFWFIPMWFLFSLALVFYFAISLFDFDWTLDRGFMFTLLTTEKDAVADAISPFVELLVAILGIMITVIAIVLQLAAQRYGTRLIDLFLEDQINRLYFVFMVATLMWSIYLTFGVKENFLPQVGIIVLLLATQIEIALLAPYFLYVFKFLTPTNLLYSIQKSAKQAVTDGLEGGAAIAKAQREVTDSIEQVTDSALSAVNQMDRNLGLMAINQIREIVLDYQELKKDLPEDWFNAPQEFFVGISQVFYNEICEKKLWVESKAFMDMELIYKNAIRTMPDSVSVIARNMRLMGEEAIRNKDDEVLDLIVQFYNTYIRISINDKNVRAIFNLFYQYRLLAESVYEYDLEMSAKILFYFKYYGETCLQQGLWFVMVTAAFDLGGLVATAFDKKMENLERLVSIFMSLEDNVDPKKDFMAFDAIRKAQIILGTYMYSQGETRVLKLVIADLLGETTEKLINYRDALLAVKSRKFWEVTDRGYTFEYMEPNQKEWLKKLYDEKILNNEEFYAQTPEPEVIPEEKPKKAGRKRATKKPESASEKTAEKPKKSAKGIAPTKEDK</sequence>
<keyword evidence="2" id="KW-0472">Membrane</keyword>
<feature type="transmembrane region" description="Helical" evidence="2">
    <location>
        <begin position="407"/>
        <end position="427"/>
    </location>
</feature>
<evidence type="ECO:0008006" key="5">
    <source>
        <dbReference type="Google" id="ProtNLM"/>
    </source>
</evidence>
<accession>A0A1F6GDU4</accession>
<keyword evidence="2" id="KW-1133">Transmembrane helix</keyword>
<gene>
    <name evidence="3" type="ORF">A2527_02170</name>
</gene>
<evidence type="ECO:0000256" key="1">
    <source>
        <dbReference type="SAM" id="MobiDB-lite"/>
    </source>
</evidence>
<dbReference type="STRING" id="1817772.A2527_02170"/>
<feature type="transmembrane region" description="Helical" evidence="2">
    <location>
        <begin position="43"/>
        <end position="65"/>
    </location>
</feature>
<dbReference type="Pfam" id="PF10011">
    <property type="entry name" value="DUF2254"/>
    <property type="match status" value="1"/>
</dbReference>
<evidence type="ECO:0000313" key="4">
    <source>
        <dbReference type="Proteomes" id="UP000178449"/>
    </source>
</evidence>
<feature type="transmembrane region" description="Helical" evidence="2">
    <location>
        <begin position="165"/>
        <end position="187"/>
    </location>
</feature>
<protein>
    <recommendedName>
        <fullName evidence="5">DUF2254 domain-containing protein</fullName>
    </recommendedName>
</protein>
<dbReference type="InterPro" id="IPR018723">
    <property type="entry name" value="DUF2254_membrane"/>
</dbReference>
<feature type="region of interest" description="Disordered" evidence="1">
    <location>
        <begin position="546"/>
        <end position="597"/>
    </location>
</feature>
<feature type="compositionally biased region" description="Basic and acidic residues" evidence="1">
    <location>
        <begin position="570"/>
        <end position="584"/>
    </location>
</feature>
<proteinExistence type="predicted"/>
<dbReference type="EMBL" id="MFNE01000016">
    <property type="protein sequence ID" value="OGG96280.1"/>
    <property type="molecule type" value="Genomic_DNA"/>
</dbReference>
<feature type="transmembrane region" description="Helical" evidence="2">
    <location>
        <begin position="86"/>
        <end position="116"/>
    </location>
</feature>
<name>A0A1F6GDU4_9PROT</name>